<dbReference type="AlphaFoldDB" id="A0A016X2F4"/>
<gene>
    <name evidence="2" type="primary">Acey_s0409.g935</name>
    <name evidence="2" type="ORF">Y032_0409g935</name>
</gene>
<accession>A0A016X2F4</accession>
<evidence type="ECO:0000313" key="2">
    <source>
        <dbReference type="EMBL" id="EYC46060.1"/>
    </source>
</evidence>
<organism evidence="2 3">
    <name type="scientific">Ancylostoma ceylanicum</name>
    <dbReference type="NCBI Taxonomy" id="53326"/>
    <lineage>
        <taxon>Eukaryota</taxon>
        <taxon>Metazoa</taxon>
        <taxon>Ecdysozoa</taxon>
        <taxon>Nematoda</taxon>
        <taxon>Chromadorea</taxon>
        <taxon>Rhabditida</taxon>
        <taxon>Rhabditina</taxon>
        <taxon>Rhabditomorpha</taxon>
        <taxon>Strongyloidea</taxon>
        <taxon>Ancylostomatidae</taxon>
        <taxon>Ancylostomatinae</taxon>
        <taxon>Ancylostoma</taxon>
    </lineage>
</organism>
<name>A0A016X2F4_9BILA</name>
<comment type="caution">
    <text evidence="2">The sequence shown here is derived from an EMBL/GenBank/DDBJ whole genome shotgun (WGS) entry which is preliminary data.</text>
</comment>
<dbReference type="Proteomes" id="UP000024635">
    <property type="component" value="Unassembled WGS sequence"/>
</dbReference>
<sequence length="147" mass="16341">MLRSRSVDAQCSVRQGFLKKTVGSRKLALSPQHCPHPSKLHPPRNAKSTNHRQATYLLSRSRTHVQILQIRLKAAPTEILTFEVSRSPCARLPDNRNGNLNTEKKRLICGDTAVDTGPSVAILVSATPVNAIDLTCYEWSSLMYHVV</sequence>
<evidence type="ECO:0000256" key="1">
    <source>
        <dbReference type="SAM" id="MobiDB-lite"/>
    </source>
</evidence>
<keyword evidence="3" id="KW-1185">Reference proteome</keyword>
<protein>
    <submittedName>
        <fullName evidence="2">Uncharacterized protein</fullName>
    </submittedName>
</protein>
<feature type="region of interest" description="Disordered" evidence="1">
    <location>
        <begin position="28"/>
        <end position="49"/>
    </location>
</feature>
<dbReference type="EMBL" id="JARK01000009">
    <property type="protein sequence ID" value="EYC46060.1"/>
    <property type="molecule type" value="Genomic_DNA"/>
</dbReference>
<proteinExistence type="predicted"/>
<evidence type="ECO:0000313" key="3">
    <source>
        <dbReference type="Proteomes" id="UP000024635"/>
    </source>
</evidence>
<reference evidence="3" key="1">
    <citation type="journal article" date="2015" name="Nat. Genet.">
        <title>The genome and transcriptome of the zoonotic hookworm Ancylostoma ceylanicum identify infection-specific gene families.</title>
        <authorList>
            <person name="Schwarz E.M."/>
            <person name="Hu Y."/>
            <person name="Antoshechkin I."/>
            <person name="Miller M.M."/>
            <person name="Sternberg P.W."/>
            <person name="Aroian R.V."/>
        </authorList>
    </citation>
    <scope>NUCLEOTIDE SEQUENCE</scope>
    <source>
        <strain evidence="3">HY135</strain>
    </source>
</reference>
<dbReference type="OrthoDB" id="438495at2759"/>